<accession>A0A239DBK0</accession>
<evidence type="ECO:0000313" key="2">
    <source>
        <dbReference type="EMBL" id="SNS29492.1"/>
    </source>
</evidence>
<sequence>MNSSSIKPLAICGLLVLGLLVPVPSQAGDAATTRPIPQNSKTESWLAIQREGRAASTKLQTATPAERELAYQRWLDSYSHPIPEFYEQEQGGKMSTGGSN</sequence>
<keyword evidence="3" id="KW-1185">Reference proteome</keyword>
<proteinExistence type="predicted"/>
<reference evidence="3" key="1">
    <citation type="submission" date="2017-06" db="EMBL/GenBank/DDBJ databases">
        <authorList>
            <person name="Varghese N."/>
            <person name="Submissions S."/>
        </authorList>
    </citation>
    <scope>NUCLEOTIDE SEQUENCE [LARGE SCALE GENOMIC DNA]</scope>
    <source>
        <strain evidence="3">CIP 108523</strain>
    </source>
</reference>
<protein>
    <recommendedName>
        <fullName evidence="4">DUF3613 domain-containing protein</fullName>
    </recommendedName>
</protein>
<gene>
    <name evidence="2" type="ORF">SAMN05216255_2168</name>
</gene>
<dbReference type="AlphaFoldDB" id="A0A239DBK0"/>
<feature type="signal peptide" evidence="1">
    <location>
        <begin position="1"/>
        <end position="27"/>
    </location>
</feature>
<dbReference type="EMBL" id="FZOG01000002">
    <property type="protein sequence ID" value="SNS29492.1"/>
    <property type="molecule type" value="Genomic_DNA"/>
</dbReference>
<evidence type="ECO:0000256" key="1">
    <source>
        <dbReference type="SAM" id="SignalP"/>
    </source>
</evidence>
<dbReference type="Pfam" id="PF12266">
    <property type="entry name" value="DUF3613"/>
    <property type="match status" value="1"/>
</dbReference>
<organism evidence="2 3">
    <name type="scientific">Pseudomonas segetis</name>
    <dbReference type="NCBI Taxonomy" id="298908"/>
    <lineage>
        <taxon>Bacteria</taxon>
        <taxon>Pseudomonadati</taxon>
        <taxon>Pseudomonadota</taxon>
        <taxon>Gammaproteobacteria</taxon>
        <taxon>Pseudomonadales</taxon>
        <taxon>Pseudomonadaceae</taxon>
        <taxon>Pseudomonas</taxon>
    </lineage>
</organism>
<dbReference type="RefSeq" id="WP_089359729.1">
    <property type="nucleotide sequence ID" value="NZ_FZOG01000002.1"/>
</dbReference>
<evidence type="ECO:0008006" key="4">
    <source>
        <dbReference type="Google" id="ProtNLM"/>
    </source>
</evidence>
<dbReference type="InterPro" id="IPR022053">
    <property type="entry name" value="DUF3613"/>
</dbReference>
<evidence type="ECO:0000313" key="3">
    <source>
        <dbReference type="Proteomes" id="UP000242915"/>
    </source>
</evidence>
<feature type="chain" id="PRO_5012444216" description="DUF3613 domain-containing protein" evidence="1">
    <location>
        <begin position="28"/>
        <end position="100"/>
    </location>
</feature>
<dbReference type="Proteomes" id="UP000242915">
    <property type="component" value="Unassembled WGS sequence"/>
</dbReference>
<name>A0A239DBK0_9PSED</name>
<keyword evidence="1" id="KW-0732">Signal</keyword>